<reference evidence="1 2" key="1">
    <citation type="journal article" date="2008" name="Biol. Direct">
        <title>Complete genome sequence of the extremely acidophilic methanotroph isolate V4, Methylacidiphilum infernorum, a representative of the bacterial phylum Verrucomicrobia.</title>
        <authorList>
            <person name="Hou S."/>
            <person name="Makarova K.S."/>
            <person name="Saw J.H."/>
            <person name="Senin P."/>
            <person name="Ly B.V."/>
            <person name="Zhou Z."/>
            <person name="Ren Y."/>
            <person name="Wang J."/>
            <person name="Galperin M.Y."/>
            <person name="Omelchenko M.V."/>
            <person name="Wolf Y.I."/>
            <person name="Yutin N."/>
            <person name="Koonin E.V."/>
            <person name="Stott M.B."/>
            <person name="Mountain B.W."/>
            <person name="Crowe M.A."/>
            <person name="Smirnova A.V."/>
            <person name="Dunfield P.F."/>
            <person name="Feng L."/>
            <person name="Wang L."/>
            <person name="Alam M."/>
        </authorList>
    </citation>
    <scope>NUCLEOTIDE SEQUENCE [LARGE SCALE GENOMIC DNA]</scope>
    <source>
        <strain evidence="2">Isolate V4</strain>
    </source>
</reference>
<dbReference type="GO" id="GO:0008168">
    <property type="term" value="F:methyltransferase activity"/>
    <property type="evidence" value="ECO:0007669"/>
    <property type="project" value="UniProtKB-KW"/>
</dbReference>
<dbReference type="OrthoDB" id="9795498at2"/>
<organism evidence="1 2">
    <name type="scientific">Methylacidiphilum infernorum (isolate V4)</name>
    <name type="common">Methylokorus infernorum (strain V4)</name>
    <dbReference type="NCBI Taxonomy" id="481448"/>
    <lineage>
        <taxon>Bacteria</taxon>
        <taxon>Pseudomonadati</taxon>
        <taxon>Verrucomicrobiota</taxon>
        <taxon>Methylacidiphilae</taxon>
        <taxon>Methylacidiphilales</taxon>
        <taxon>Methylacidiphilaceae</taxon>
        <taxon>Methylacidiphilum (ex Ratnadevi et al. 2023)</taxon>
    </lineage>
</organism>
<evidence type="ECO:0000313" key="2">
    <source>
        <dbReference type="Proteomes" id="UP000009149"/>
    </source>
</evidence>
<accession>B3DZ24</accession>
<gene>
    <name evidence="1" type="ordered locus">Minf_2062</name>
</gene>
<dbReference type="RefSeq" id="WP_012464398.1">
    <property type="nucleotide sequence ID" value="NC_010794.1"/>
</dbReference>
<dbReference type="STRING" id="481448.Minf_2062"/>
<dbReference type="GO" id="GO:0032259">
    <property type="term" value="P:methylation"/>
    <property type="evidence" value="ECO:0007669"/>
    <property type="project" value="UniProtKB-KW"/>
</dbReference>
<dbReference type="Proteomes" id="UP000009149">
    <property type="component" value="Chromosome"/>
</dbReference>
<dbReference type="InterPro" id="IPR029063">
    <property type="entry name" value="SAM-dependent_MTases_sf"/>
</dbReference>
<sequence>MKQGVKKSNDQEQAVSRAIEIEDWYPYGASLEPRWEWNKRVHPLLDDLLGSRLQTFEGYLRAWKKFVPALLSINSFLPLENLSAFWHNRWFTSLDGVALFGMIAQEKPGLYLEMGSGYSTLFAYAAKKAHSPTTKIVTIDPAPRIEVSPYIDEAIQSTLQDSPPSLFERLQAGDILFIDGSHRVLQGSDVTVFFLEVLPVVKPGVLVHLHDIFWPVDYPKAWSKRYYSEQYLLAALFLYAQEKFDILFASHYISMQPGLVQVLNELWTAPQLQGLKPLGGSFWFRKKA</sequence>
<keyword evidence="1" id="KW-0489">Methyltransferase</keyword>
<dbReference type="Pfam" id="PF13578">
    <property type="entry name" value="Methyltransf_24"/>
    <property type="match status" value="1"/>
</dbReference>
<dbReference type="Gene3D" id="3.40.50.150">
    <property type="entry name" value="Vaccinia Virus protein VP39"/>
    <property type="match status" value="1"/>
</dbReference>
<dbReference type="SUPFAM" id="SSF53335">
    <property type="entry name" value="S-adenosyl-L-methionine-dependent methyltransferases"/>
    <property type="match status" value="1"/>
</dbReference>
<protein>
    <submittedName>
        <fullName evidence="1">Predicted O-methyltransferase</fullName>
    </submittedName>
</protein>
<dbReference type="AlphaFoldDB" id="B3DZ24"/>
<dbReference type="eggNOG" id="COG4122">
    <property type="taxonomic scope" value="Bacteria"/>
</dbReference>
<evidence type="ECO:0000313" key="1">
    <source>
        <dbReference type="EMBL" id="ACD84116.1"/>
    </source>
</evidence>
<dbReference type="HOGENOM" id="CLU_058422_1_0_0"/>
<dbReference type="KEGG" id="min:Minf_2062"/>
<proteinExistence type="predicted"/>
<name>B3DZ24_METI4</name>
<dbReference type="EMBL" id="CP000975">
    <property type="protein sequence ID" value="ACD84116.1"/>
    <property type="molecule type" value="Genomic_DNA"/>
</dbReference>
<keyword evidence="1" id="KW-0808">Transferase</keyword>